<dbReference type="GO" id="GO:0004674">
    <property type="term" value="F:protein serine/threonine kinase activity"/>
    <property type="evidence" value="ECO:0007669"/>
    <property type="project" value="UniProtKB-EC"/>
</dbReference>
<keyword evidence="3" id="KW-0472">Membrane</keyword>
<keyword evidence="5" id="KW-0808">Transferase</keyword>
<keyword evidence="3" id="KW-0812">Transmembrane</keyword>
<keyword evidence="6" id="KW-1185">Reference proteome</keyword>
<feature type="transmembrane region" description="Helical" evidence="3">
    <location>
        <begin position="305"/>
        <end position="326"/>
    </location>
</feature>
<evidence type="ECO:0000256" key="2">
    <source>
        <dbReference type="SAM" id="MobiDB-lite"/>
    </source>
</evidence>
<accession>A0A841Q1E7</accession>
<dbReference type="InterPro" id="IPR000719">
    <property type="entry name" value="Prot_kinase_dom"/>
</dbReference>
<evidence type="ECO:0000313" key="5">
    <source>
        <dbReference type="EMBL" id="MBB6451555.1"/>
    </source>
</evidence>
<dbReference type="SMART" id="SM00220">
    <property type="entry name" value="S_TKc"/>
    <property type="match status" value="1"/>
</dbReference>
<dbReference type="GO" id="GO:0005524">
    <property type="term" value="F:ATP binding"/>
    <property type="evidence" value="ECO:0007669"/>
    <property type="project" value="UniProtKB-UniRule"/>
</dbReference>
<reference evidence="5 6" key="1">
    <citation type="submission" date="2020-08" db="EMBL/GenBank/DDBJ databases">
        <title>Genomic Encyclopedia of Type Strains, Phase IV (KMG-IV): sequencing the most valuable type-strain genomes for metagenomic binning, comparative biology and taxonomic classification.</title>
        <authorList>
            <person name="Goeker M."/>
        </authorList>
    </citation>
    <scope>NUCLEOTIDE SEQUENCE [LARGE SCALE GENOMIC DNA]</scope>
    <source>
        <strain evidence="5 6">DSM 21769</strain>
    </source>
</reference>
<evidence type="ECO:0000256" key="3">
    <source>
        <dbReference type="SAM" id="Phobius"/>
    </source>
</evidence>
<evidence type="ECO:0000256" key="1">
    <source>
        <dbReference type="PROSITE-ProRule" id="PRU10141"/>
    </source>
</evidence>
<comment type="caution">
    <text evidence="5">The sequence shown here is derived from an EMBL/GenBank/DDBJ whole genome shotgun (WGS) entry which is preliminary data.</text>
</comment>
<keyword evidence="5" id="KW-0418">Kinase</keyword>
<dbReference type="InterPro" id="IPR017441">
    <property type="entry name" value="Protein_kinase_ATP_BS"/>
</dbReference>
<dbReference type="Pfam" id="PF00069">
    <property type="entry name" value="Pkinase"/>
    <property type="match status" value="1"/>
</dbReference>
<dbReference type="PANTHER" id="PTHR44167:SF24">
    <property type="entry name" value="SERINE_THREONINE-PROTEIN KINASE CHK2"/>
    <property type="match status" value="1"/>
</dbReference>
<gene>
    <name evidence="5" type="ORF">HNR44_003568</name>
</gene>
<keyword evidence="3" id="KW-1133">Transmembrane helix</keyword>
<proteinExistence type="predicted"/>
<feature type="binding site" evidence="1">
    <location>
        <position position="56"/>
    </location>
    <ligand>
        <name>ATP</name>
        <dbReference type="ChEBI" id="CHEBI:30616"/>
    </ligand>
</feature>
<feature type="region of interest" description="Disordered" evidence="2">
    <location>
        <begin position="274"/>
        <end position="300"/>
    </location>
</feature>
<dbReference type="InterPro" id="IPR011009">
    <property type="entry name" value="Kinase-like_dom_sf"/>
</dbReference>
<feature type="compositionally biased region" description="Polar residues" evidence="2">
    <location>
        <begin position="279"/>
        <end position="288"/>
    </location>
</feature>
<keyword evidence="1" id="KW-0547">Nucleotide-binding</keyword>
<dbReference type="EMBL" id="JACHHJ010000008">
    <property type="protein sequence ID" value="MBB6451555.1"/>
    <property type="molecule type" value="Genomic_DNA"/>
</dbReference>
<evidence type="ECO:0000259" key="4">
    <source>
        <dbReference type="PROSITE" id="PS50011"/>
    </source>
</evidence>
<dbReference type="Gene3D" id="1.10.510.10">
    <property type="entry name" value="Transferase(Phosphotransferase) domain 1"/>
    <property type="match status" value="1"/>
</dbReference>
<name>A0A841Q1E7_9BACL</name>
<dbReference type="RefSeq" id="WP_343069577.1">
    <property type="nucleotide sequence ID" value="NZ_JACHHJ010000008.1"/>
</dbReference>
<dbReference type="Proteomes" id="UP000568839">
    <property type="component" value="Unassembled WGS sequence"/>
</dbReference>
<organism evidence="5 6">
    <name type="scientific">Geomicrobium halophilum</name>
    <dbReference type="NCBI Taxonomy" id="549000"/>
    <lineage>
        <taxon>Bacteria</taxon>
        <taxon>Bacillati</taxon>
        <taxon>Bacillota</taxon>
        <taxon>Bacilli</taxon>
        <taxon>Bacillales</taxon>
        <taxon>Geomicrobium</taxon>
    </lineage>
</organism>
<dbReference type="PROSITE" id="PS00107">
    <property type="entry name" value="PROTEIN_KINASE_ATP"/>
    <property type="match status" value="1"/>
</dbReference>
<dbReference type="GO" id="GO:0005737">
    <property type="term" value="C:cytoplasm"/>
    <property type="evidence" value="ECO:0007669"/>
    <property type="project" value="TreeGrafter"/>
</dbReference>
<dbReference type="EC" id="2.7.11.1" evidence="5"/>
<feature type="domain" description="Protein kinase" evidence="4">
    <location>
        <begin position="29"/>
        <end position="280"/>
    </location>
</feature>
<dbReference type="PROSITE" id="PS50011">
    <property type="entry name" value="PROTEIN_KINASE_DOM"/>
    <property type="match status" value="1"/>
</dbReference>
<dbReference type="Gene3D" id="3.30.200.20">
    <property type="entry name" value="Phosphorylase Kinase, domain 1"/>
    <property type="match status" value="1"/>
</dbReference>
<dbReference type="AlphaFoldDB" id="A0A841Q1E7"/>
<feature type="compositionally biased region" description="Basic residues" evidence="2">
    <location>
        <begin position="289"/>
        <end position="300"/>
    </location>
</feature>
<dbReference type="PANTHER" id="PTHR44167">
    <property type="entry name" value="OVARIAN-SPECIFIC SERINE/THREONINE-PROTEIN KINASE LOK-RELATED"/>
    <property type="match status" value="1"/>
</dbReference>
<keyword evidence="1" id="KW-0067">ATP-binding</keyword>
<dbReference type="SUPFAM" id="SSF56112">
    <property type="entry name" value="Protein kinase-like (PK-like)"/>
    <property type="match status" value="1"/>
</dbReference>
<protein>
    <submittedName>
        <fullName evidence="5">Serine/threonine-protein kinase</fullName>
        <ecNumber evidence="5">2.7.11.1</ecNumber>
    </submittedName>
</protein>
<sequence length="330" mass="37633">MEKKHSLKNEAPDLSKGTKLLGKWNKNPYYIRRTLGRGATGAVYLADSREGQVALKVGHNSMSITSEVNVLKHFAKVQGQVLGPSLIDADDITIAGRRYPFYVMEFLKGETVFKHLDRHGKEWGPVLIVQLLGDLDRLHRAGWVFGDLKPDNLIVVSPPYRIRWLDVGGTTLQGRAIKEYTEFFDRGYWGLGDRKAEPSYDLFAAAMILMNMIYKRQFDKGRDGQQTLTTHIDRAPELWPYRKWLKKALTGQFSDAQKMKQSLMNIISKEAKPVKRNPSFHQQQQKPQTLKKRGRKRGKTQKSTFGMLDGVLVIAFLLLASALYWVGQLI</sequence>
<evidence type="ECO:0000313" key="6">
    <source>
        <dbReference type="Proteomes" id="UP000568839"/>
    </source>
</evidence>